<evidence type="ECO:0008006" key="3">
    <source>
        <dbReference type="Google" id="ProtNLM"/>
    </source>
</evidence>
<protein>
    <recommendedName>
        <fullName evidence="3">Death domain-containing protein</fullName>
    </recommendedName>
</protein>
<dbReference type="EnsemblMetazoa" id="Aqu2.1.12806_001">
    <property type="protein sequence ID" value="Aqu2.1.12806_001"/>
    <property type="gene ID" value="Aqu2.1.12806"/>
</dbReference>
<dbReference type="InParanoid" id="A0A1X7TDW4"/>
<dbReference type="Gene3D" id="1.10.533.10">
    <property type="entry name" value="Death Domain, Fas"/>
    <property type="match status" value="1"/>
</dbReference>
<sequence length="533" mass="58782">SLILSYMIDVSQWRASIGLWNYCQAASSRPAIGRHSHSFKAAVDSKSGSTTSGEKTSKLPAALSLIALLLLLFHSLSLLRHILMIPPTGNCYQVQCTTGVTATNTNYLQSVVLPGGSSSNLIYNDLYLIVCLHMLLLLSGDVERNPGPTIDDRPDILLLIQWLEPLVDWQSFGLLLPGITQQDITIIEQVNPEHQKLALFTKWLNTNPTATWRDVLNALTKREEINLLQTINDQLQVHQCTGGANDTSTTSAVPVVSTVSSSVSVTTKPVTSNTSGNDPKDILRTHSSKLTDAVSCNLLKITNELYASRVIPELLRQEMLVPAVDDYTKSSKLVNVIERQLKSSLNPEQYLIDICHVLINQQHRTLTDIATSILHQLGQSTPDNVSSHTVLPSPVDDNAPVTDIRGQSDIHVAKPICSIPGDVQEYGNMAQHYKHEPMRTVLPSPVDDASNTQATKETASTPPITGNIASTSTWEKIHDKIRTTFGRLPYNVQGYADNMRQHYKHQPIVATDWPPRIGKDFFGRLALVEKQDS</sequence>
<evidence type="ECO:0000256" key="1">
    <source>
        <dbReference type="SAM" id="MobiDB-lite"/>
    </source>
</evidence>
<dbReference type="InterPro" id="IPR011029">
    <property type="entry name" value="DEATH-like_dom_sf"/>
</dbReference>
<reference evidence="2" key="1">
    <citation type="submission" date="2017-05" db="UniProtKB">
        <authorList>
            <consortium name="EnsemblMetazoa"/>
        </authorList>
    </citation>
    <scope>IDENTIFICATION</scope>
</reference>
<organism evidence="2">
    <name type="scientific">Amphimedon queenslandica</name>
    <name type="common">Sponge</name>
    <dbReference type="NCBI Taxonomy" id="400682"/>
    <lineage>
        <taxon>Eukaryota</taxon>
        <taxon>Metazoa</taxon>
        <taxon>Porifera</taxon>
        <taxon>Demospongiae</taxon>
        <taxon>Heteroscleromorpha</taxon>
        <taxon>Haplosclerida</taxon>
        <taxon>Niphatidae</taxon>
        <taxon>Amphimedon</taxon>
    </lineage>
</organism>
<proteinExistence type="predicted"/>
<name>A0A1X7TDW4_AMPQE</name>
<feature type="region of interest" description="Disordered" evidence="1">
    <location>
        <begin position="447"/>
        <end position="468"/>
    </location>
</feature>
<dbReference type="SUPFAM" id="SSF47986">
    <property type="entry name" value="DEATH domain"/>
    <property type="match status" value="1"/>
</dbReference>
<feature type="compositionally biased region" description="Polar residues" evidence="1">
    <location>
        <begin position="449"/>
        <end position="468"/>
    </location>
</feature>
<evidence type="ECO:0000313" key="2">
    <source>
        <dbReference type="EnsemblMetazoa" id="Aqu2.1.12806_001"/>
    </source>
</evidence>
<accession>A0A1X7TDW4</accession>
<dbReference type="AlphaFoldDB" id="A0A1X7TDW4"/>